<dbReference type="EMBL" id="UXAW01000084">
    <property type="protein sequence ID" value="VDC31432.1"/>
    <property type="molecule type" value="Genomic_DNA"/>
</dbReference>
<organism evidence="1 2">
    <name type="scientific">Pseudogemmobacter humi</name>
    <dbReference type="NCBI Taxonomy" id="2483812"/>
    <lineage>
        <taxon>Bacteria</taxon>
        <taxon>Pseudomonadati</taxon>
        <taxon>Pseudomonadota</taxon>
        <taxon>Alphaproteobacteria</taxon>
        <taxon>Rhodobacterales</taxon>
        <taxon>Paracoccaceae</taxon>
        <taxon>Pseudogemmobacter</taxon>
    </lineage>
</organism>
<dbReference type="RefSeq" id="WP_124087618.1">
    <property type="nucleotide sequence ID" value="NZ_UXAW01000084.1"/>
</dbReference>
<sequence length="199" mass="22077">MADWTDPPWPQLTAGKAWTDEKAAASFENPISITEGAPGSPYEFSTWRPYNSLINGDGNTGAFYDHAVQGAVSQITSPVFELGWDYRFVLDDLLNLIVRMSLNNGDWRNTIDLTTGSSASYVNGVLDLLNPMRGRRYSEVIGYVYRDDIGGENAWGGVASVGAYRMRNTAKPPVSQVRFSSPQNFTGGRALMFRRRCVF</sequence>
<gene>
    <name evidence="1" type="ORF">XINFAN_02889</name>
</gene>
<evidence type="ECO:0000313" key="2">
    <source>
        <dbReference type="Proteomes" id="UP000277498"/>
    </source>
</evidence>
<protein>
    <submittedName>
        <fullName evidence="1">Uncharacterized protein</fullName>
    </submittedName>
</protein>
<proteinExistence type="predicted"/>
<dbReference type="AlphaFoldDB" id="A0A3P5XA52"/>
<accession>A0A3P5XA52</accession>
<name>A0A3P5XA52_9RHOB</name>
<keyword evidence="2" id="KW-1185">Reference proteome</keyword>
<reference evidence="1 2" key="1">
    <citation type="submission" date="2018-11" db="EMBL/GenBank/DDBJ databases">
        <authorList>
            <person name="Criscuolo A."/>
        </authorList>
    </citation>
    <scope>NUCLEOTIDE SEQUENCE [LARGE SCALE GENOMIC DNA]</scope>
    <source>
        <strain evidence="1">ACIP111625</strain>
    </source>
</reference>
<evidence type="ECO:0000313" key="1">
    <source>
        <dbReference type="EMBL" id="VDC31432.1"/>
    </source>
</evidence>
<dbReference type="Proteomes" id="UP000277498">
    <property type="component" value="Unassembled WGS sequence"/>
</dbReference>